<proteinExistence type="predicted"/>
<accession>A0ABY8MTX3</accession>
<dbReference type="SUPFAM" id="SSF103481">
    <property type="entry name" value="Multidrug resistance efflux transporter EmrE"/>
    <property type="match status" value="1"/>
</dbReference>
<evidence type="ECO:0000256" key="4">
    <source>
        <dbReference type="ARBA" id="ARBA00022989"/>
    </source>
</evidence>
<feature type="transmembrane region" description="Helical" evidence="6">
    <location>
        <begin position="9"/>
        <end position="28"/>
    </location>
</feature>
<evidence type="ECO:0000256" key="1">
    <source>
        <dbReference type="ARBA" id="ARBA00004651"/>
    </source>
</evidence>
<feature type="transmembrane region" description="Helical" evidence="6">
    <location>
        <begin position="48"/>
        <end position="78"/>
    </location>
</feature>
<dbReference type="PANTHER" id="PTHR30561:SF9">
    <property type="entry name" value="4-AMINO-4-DEOXY-L-ARABINOSE-PHOSPHOUNDECAPRENOL FLIPPASE SUBUNIT ARNF-RELATED"/>
    <property type="match status" value="1"/>
</dbReference>
<evidence type="ECO:0000313" key="7">
    <source>
        <dbReference type="EMBL" id="WGK89502.1"/>
    </source>
</evidence>
<evidence type="ECO:0000256" key="6">
    <source>
        <dbReference type="SAM" id="Phobius"/>
    </source>
</evidence>
<sequence>MLNLSLVKNVYALILISVTISAFAQIALKAGMDSPSVQREIAEGGARVSALLGIALNPLILLGLFLYFSSAAVWLMVLSKVQVSFAYPFVALGFVLTAVLGRLVFNDTFSAAKVIGTLLIMSGVVVMARGA</sequence>
<gene>
    <name evidence="7" type="ORF">MOQ58_23700</name>
</gene>
<feature type="transmembrane region" description="Helical" evidence="6">
    <location>
        <begin position="111"/>
        <end position="128"/>
    </location>
</feature>
<organism evidence="7 8">
    <name type="scientific">Pseudomonas migulae</name>
    <dbReference type="NCBI Taxonomy" id="78543"/>
    <lineage>
        <taxon>Bacteria</taxon>
        <taxon>Pseudomonadati</taxon>
        <taxon>Pseudomonadota</taxon>
        <taxon>Gammaproteobacteria</taxon>
        <taxon>Pseudomonadales</taxon>
        <taxon>Pseudomonadaceae</taxon>
        <taxon>Pseudomonas</taxon>
    </lineage>
</organism>
<dbReference type="InterPro" id="IPR000390">
    <property type="entry name" value="Small_drug/metabolite_transptr"/>
</dbReference>
<evidence type="ECO:0000313" key="8">
    <source>
        <dbReference type="Proteomes" id="UP001243713"/>
    </source>
</evidence>
<evidence type="ECO:0000256" key="5">
    <source>
        <dbReference type="ARBA" id="ARBA00023136"/>
    </source>
</evidence>
<evidence type="ECO:0000256" key="3">
    <source>
        <dbReference type="ARBA" id="ARBA00022692"/>
    </source>
</evidence>
<comment type="subcellular location">
    <subcellularLocation>
        <location evidence="1">Cell membrane</location>
        <topology evidence="1">Multi-pass membrane protein</topology>
    </subcellularLocation>
</comment>
<keyword evidence="5 6" id="KW-0472">Membrane</keyword>
<evidence type="ECO:0000256" key="2">
    <source>
        <dbReference type="ARBA" id="ARBA00022475"/>
    </source>
</evidence>
<keyword evidence="8" id="KW-1185">Reference proteome</keyword>
<name>A0ABY8MTX3_9PSED</name>
<reference evidence="7 8" key="1">
    <citation type="submission" date="2022-03" db="EMBL/GenBank/DDBJ databases">
        <title>Plant growth promoting endophytes with ACC deaminase activity.</title>
        <authorList>
            <person name="Charles T."/>
            <person name="Van Dyk A."/>
            <person name="Cheng J."/>
            <person name="Heil J."/>
        </authorList>
    </citation>
    <scope>NUCLEOTIDE SEQUENCE [LARGE SCALE GENOMIC DNA]</scope>
    <source>
        <strain evidence="7 8">8R6</strain>
    </source>
</reference>
<dbReference type="Proteomes" id="UP001243713">
    <property type="component" value="Chromosome"/>
</dbReference>
<keyword evidence="4 6" id="KW-1133">Transmembrane helix</keyword>
<dbReference type="EMBL" id="CP093428">
    <property type="protein sequence ID" value="WGK89502.1"/>
    <property type="molecule type" value="Genomic_DNA"/>
</dbReference>
<dbReference type="InterPro" id="IPR037185">
    <property type="entry name" value="EmrE-like"/>
</dbReference>
<keyword evidence="3 6" id="KW-0812">Transmembrane</keyword>
<dbReference type="Gene3D" id="1.10.3730.20">
    <property type="match status" value="1"/>
</dbReference>
<dbReference type="RefSeq" id="WP_226300203.1">
    <property type="nucleotide sequence ID" value="NZ_CP093428.1"/>
</dbReference>
<protein>
    <submittedName>
        <fullName evidence="7">EamA family transporter</fullName>
    </submittedName>
</protein>
<feature type="transmembrane region" description="Helical" evidence="6">
    <location>
        <begin position="85"/>
        <end position="105"/>
    </location>
</feature>
<dbReference type="PANTHER" id="PTHR30561">
    <property type="entry name" value="SMR FAMILY PROTON-DEPENDENT DRUG EFFLUX TRANSPORTER SUGE"/>
    <property type="match status" value="1"/>
</dbReference>
<keyword evidence="2" id="KW-1003">Cell membrane</keyword>